<dbReference type="EMBL" id="JAYDYQ010000423">
    <property type="protein sequence ID" value="KAK4493357.1"/>
    <property type="molecule type" value="Genomic_DNA"/>
</dbReference>
<evidence type="ECO:0000256" key="8">
    <source>
        <dbReference type="ARBA" id="ARBA00023051"/>
    </source>
</evidence>
<evidence type="ECO:0000256" key="9">
    <source>
        <dbReference type="ARBA" id="ARBA00034219"/>
    </source>
</evidence>
<evidence type="ECO:0000256" key="3">
    <source>
        <dbReference type="ARBA" id="ARBA00006432"/>
    </source>
</evidence>
<keyword evidence="8" id="KW-0587">Phenylpropanoid metabolism</keyword>
<evidence type="ECO:0000256" key="2">
    <source>
        <dbReference type="ARBA" id="ARBA00004930"/>
    </source>
</evidence>
<dbReference type="Gene3D" id="3.30.300.30">
    <property type="match status" value="1"/>
</dbReference>
<reference evidence="13 14" key="1">
    <citation type="journal article" date="2023" name="bioRxiv">
        <title>Genome report: Whole genome sequence and annotation of Penstemon davidsonii.</title>
        <authorList>
            <person name="Ostevik K.L."/>
            <person name="Alabady M."/>
            <person name="Zhang M."/>
            <person name="Rausher M.D."/>
        </authorList>
    </citation>
    <scope>NUCLEOTIDE SEQUENCE [LARGE SCALE GENOMIC DNA]</scope>
    <source>
        <strain evidence="13">DNT005</strain>
        <tissue evidence="13">Whole leaf</tissue>
    </source>
</reference>
<dbReference type="InterPro" id="IPR045851">
    <property type="entry name" value="AMP-bd_C_sf"/>
</dbReference>
<comment type="similarity">
    <text evidence="3">Belongs to the ATP-dependent AMP-binding enzyme family.</text>
</comment>
<dbReference type="EC" id="6.2.1.12" evidence="4"/>
<dbReference type="Pfam" id="PF13193">
    <property type="entry name" value="AMP-binding_C"/>
    <property type="match status" value="1"/>
</dbReference>
<accession>A0ABR0DW39</accession>
<evidence type="ECO:0000313" key="14">
    <source>
        <dbReference type="Proteomes" id="UP001291926"/>
    </source>
</evidence>
<comment type="caution">
    <text evidence="13">The sequence shown here is derived from an EMBL/GenBank/DDBJ whole genome shotgun (WGS) entry which is preliminary data.</text>
</comment>
<evidence type="ECO:0000313" key="13">
    <source>
        <dbReference type="EMBL" id="KAK4493357.1"/>
    </source>
</evidence>
<evidence type="ECO:0000256" key="10">
    <source>
        <dbReference type="ARBA" id="ARBA00034223"/>
    </source>
</evidence>
<keyword evidence="6" id="KW-0547">Nucleotide-binding</keyword>
<gene>
    <name evidence="13" type="ORF">RD792_017748</name>
</gene>
<organism evidence="13 14">
    <name type="scientific">Penstemon davidsonii</name>
    <dbReference type="NCBI Taxonomy" id="160366"/>
    <lineage>
        <taxon>Eukaryota</taxon>
        <taxon>Viridiplantae</taxon>
        <taxon>Streptophyta</taxon>
        <taxon>Embryophyta</taxon>
        <taxon>Tracheophyta</taxon>
        <taxon>Spermatophyta</taxon>
        <taxon>Magnoliopsida</taxon>
        <taxon>eudicotyledons</taxon>
        <taxon>Gunneridae</taxon>
        <taxon>Pentapetalae</taxon>
        <taxon>asterids</taxon>
        <taxon>lamiids</taxon>
        <taxon>Lamiales</taxon>
        <taxon>Plantaginaceae</taxon>
        <taxon>Cheloneae</taxon>
        <taxon>Penstemon</taxon>
    </lineage>
</organism>
<evidence type="ECO:0000256" key="1">
    <source>
        <dbReference type="ARBA" id="ARBA00001946"/>
    </source>
</evidence>
<comment type="catalytic activity">
    <reaction evidence="10">
        <text>(E)-4-coumaroyl-AMP + CoA = (E)-4-coumaroyl-CoA + AMP + H(+)</text>
        <dbReference type="Rhea" id="RHEA:72423"/>
        <dbReference type="ChEBI" id="CHEBI:15378"/>
        <dbReference type="ChEBI" id="CHEBI:57287"/>
        <dbReference type="ChEBI" id="CHEBI:85008"/>
        <dbReference type="ChEBI" id="CHEBI:192348"/>
        <dbReference type="ChEBI" id="CHEBI:456215"/>
    </reaction>
    <physiologicalReaction direction="left-to-right" evidence="10">
        <dbReference type="Rhea" id="RHEA:72424"/>
    </physiologicalReaction>
</comment>
<name>A0ABR0DW39_9LAMI</name>
<dbReference type="InterPro" id="IPR025110">
    <property type="entry name" value="AMP-bd_C"/>
</dbReference>
<evidence type="ECO:0000259" key="12">
    <source>
        <dbReference type="Pfam" id="PF13193"/>
    </source>
</evidence>
<comment type="catalytic activity">
    <reaction evidence="11">
        <text>(E)-4-coumarate + ATP + CoA = (E)-4-coumaroyl-CoA + AMP + diphosphate</text>
        <dbReference type="Rhea" id="RHEA:19641"/>
        <dbReference type="ChEBI" id="CHEBI:12876"/>
        <dbReference type="ChEBI" id="CHEBI:30616"/>
        <dbReference type="ChEBI" id="CHEBI:33019"/>
        <dbReference type="ChEBI" id="CHEBI:57287"/>
        <dbReference type="ChEBI" id="CHEBI:85008"/>
        <dbReference type="ChEBI" id="CHEBI:456215"/>
        <dbReference type="EC" id="6.2.1.12"/>
    </reaction>
    <physiologicalReaction direction="left-to-right" evidence="11">
        <dbReference type="Rhea" id="RHEA:19642"/>
    </physiologicalReaction>
</comment>
<protein>
    <recommendedName>
        <fullName evidence="4">4-coumarate--CoA ligase</fullName>
        <ecNumber evidence="4">6.2.1.12</ecNumber>
    </recommendedName>
</protein>
<keyword evidence="14" id="KW-1185">Reference proteome</keyword>
<keyword evidence="7" id="KW-0067">ATP-binding</keyword>
<evidence type="ECO:0000256" key="7">
    <source>
        <dbReference type="ARBA" id="ARBA00022840"/>
    </source>
</evidence>
<proteinExistence type="inferred from homology"/>
<dbReference type="Gene3D" id="3.40.50.12780">
    <property type="entry name" value="N-terminal domain of ligase-like"/>
    <property type="match status" value="1"/>
</dbReference>
<dbReference type="PANTHER" id="PTHR24096:SF406">
    <property type="entry name" value="4-COUMARATE--COA LIGASE 2"/>
    <property type="match status" value="1"/>
</dbReference>
<evidence type="ECO:0000256" key="11">
    <source>
        <dbReference type="ARBA" id="ARBA00034252"/>
    </source>
</evidence>
<comment type="cofactor">
    <cofactor evidence="1">
        <name>Mg(2+)</name>
        <dbReference type="ChEBI" id="CHEBI:18420"/>
    </cofactor>
</comment>
<comment type="catalytic activity">
    <reaction evidence="9">
        <text>(E)-4-coumarate + ATP + H(+) = (E)-4-coumaroyl-AMP + diphosphate</text>
        <dbReference type="Rhea" id="RHEA:72419"/>
        <dbReference type="ChEBI" id="CHEBI:12876"/>
        <dbReference type="ChEBI" id="CHEBI:15378"/>
        <dbReference type="ChEBI" id="CHEBI:30616"/>
        <dbReference type="ChEBI" id="CHEBI:33019"/>
        <dbReference type="ChEBI" id="CHEBI:192348"/>
    </reaction>
    <physiologicalReaction direction="left-to-right" evidence="9">
        <dbReference type="Rhea" id="RHEA:72420"/>
    </physiologicalReaction>
</comment>
<feature type="domain" description="AMP-binding enzyme C-terminal" evidence="12">
    <location>
        <begin position="82"/>
        <end position="157"/>
    </location>
</feature>
<evidence type="ECO:0000256" key="5">
    <source>
        <dbReference type="ARBA" id="ARBA00022598"/>
    </source>
</evidence>
<dbReference type="PANTHER" id="PTHR24096">
    <property type="entry name" value="LONG-CHAIN-FATTY-ACID--COA LIGASE"/>
    <property type="match status" value="1"/>
</dbReference>
<evidence type="ECO:0000256" key="6">
    <source>
        <dbReference type="ARBA" id="ARBA00022741"/>
    </source>
</evidence>
<evidence type="ECO:0000256" key="4">
    <source>
        <dbReference type="ARBA" id="ARBA00012959"/>
    </source>
</evidence>
<dbReference type="Proteomes" id="UP001291926">
    <property type="component" value="Unassembled WGS sequence"/>
</dbReference>
<dbReference type="SUPFAM" id="SSF56801">
    <property type="entry name" value="Acetyl-CoA synthetase-like"/>
    <property type="match status" value="1"/>
</dbReference>
<sequence>MSRVRMGHYSTYTVPEVAFSTICILSQQCYLNDRESTERTIDKEGWLHTGDIGFIDGDDELFIVDRLKELIKYKGFQVAPAELEALLLNHPFISDAAVVSMQDEQAGEVPVAFVVRSNGSTITEDEIKQFISKQVVFYKRINRVFFIDAIPKSPSGKILRKDLRARLATGPN</sequence>
<dbReference type="InterPro" id="IPR042099">
    <property type="entry name" value="ANL_N_sf"/>
</dbReference>
<comment type="pathway">
    <text evidence="2">Phytoalexin biosynthesis; 3,4',5-trihydroxystilbene biosynthesis; 3,4',5-trihydroxystilbene from trans-4-coumarate: step 1/2.</text>
</comment>
<keyword evidence="5" id="KW-0436">Ligase</keyword>